<keyword evidence="2" id="KW-1185">Reference proteome</keyword>
<reference evidence="1 2" key="1">
    <citation type="submission" date="2018-01" db="EMBL/GenBank/DDBJ databases">
        <title>Genome characterization of the sugarcane-associated fungus Trichoderma ghanense CCMA-1212 and their application in lignocelulose bioconversion.</title>
        <authorList>
            <person name="Steindorff A.S."/>
            <person name="Mendes T.D."/>
            <person name="Vilela E.S.D."/>
            <person name="Rodrigues D.S."/>
            <person name="Formighieri E.F."/>
            <person name="Melo I.S."/>
            <person name="Favaro L.C.L."/>
        </authorList>
    </citation>
    <scope>NUCLEOTIDE SEQUENCE [LARGE SCALE GENOMIC DNA]</scope>
    <source>
        <strain evidence="1 2">CCMA-1212</strain>
    </source>
</reference>
<dbReference type="Proteomes" id="UP001642720">
    <property type="component" value="Unassembled WGS sequence"/>
</dbReference>
<comment type="caution">
    <text evidence="1">The sequence shown here is derived from an EMBL/GenBank/DDBJ whole genome shotgun (WGS) entry which is preliminary data.</text>
</comment>
<sequence length="78" mass="8818">MFKFSKSEFFDFEFLRVLHAAPFHGSEIGECLVARAKISDGNPESWYHAWTAEAERAVSAGEDAVMFAALLRCILYNN</sequence>
<name>A0ABY2GQF9_9HYPO</name>
<protein>
    <submittedName>
        <fullName evidence="1">Uncharacterized protein</fullName>
    </submittedName>
</protein>
<accession>A0ABY2GQF9</accession>
<evidence type="ECO:0000313" key="2">
    <source>
        <dbReference type="Proteomes" id="UP001642720"/>
    </source>
</evidence>
<organism evidence="1 2">
    <name type="scientific">Trichoderma ghanense</name>
    <dbReference type="NCBI Taxonomy" id="65468"/>
    <lineage>
        <taxon>Eukaryota</taxon>
        <taxon>Fungi</taxon>
        <taxon>Dikarya</taxon>
        <taxon>Ascomycota</taxon>
        <taxon>Pezizomycotina</taxon>
        <taxon>Sordariomycetes</taxon>
        <taxon>Hypocreomycetidae</taxon>
        <taxon>Hypocreales</taxon>
        <taxon>Hypocreaceae</taxon>
        <taxon>Trichoderma</taxon>
    </lineage>
</organism>
<dbReference type="EMBL" id="PPTA01000026">
    <property type="protein sequence ID" value="TFA97821.1"/>
    <property type="molecule type" value="Genomic_DNA"/>
</dbReference>
<evidence type="ECO:0000313" key="1">
    <source>
        <dbReference type="EMBL" id="TFA97821.1"/>
    </source>
</evidence>
<dbReference type="GeneID" id="300581930"/>
<dbReference type="RefSeq" id="XP_073554023.1">
    <property type="nucleotide sequence ID" value="XM_073707480.1"/>
</dbReference>
<proteinExistence type="predicted"/>
<gene>
    <name evidence="1" type="ORF">CCMA1212_010434</name>
</gene>
<dbReference type="Gene3D" id="1.20.1440.110">
    <property type="entry name" value="acylaminoacyl peptidase"/>
    <property type="match status" value="1"/>
</dbReference>